<dbReference type="InterPro" id="IPR014710">
    <property type="entry name" value="RmlC-like_jellyroll"/>
</dbReference>
<dbReference type="Gene3D" id="2.60.120.10">
    <property type="entry name" value="Jelly Rolls"/>
    <property type="match status" value="1"/>
</dbReference>
<evidence type="ECO:0000259" key="4">
    <source>
        <dbReference type="PROSITE" id="PS01124"/>
    </source>
</evidence>
<gene>
    <name evidence="5" type="ORF">FFV09_21695</name>
</gene>
<dbReference type="PROSITE" id="PS01124">
    <property type="entry name" value="HTH_ARAC_FAMILY_2"/>
    <property type="match status" value="1"/>
</dbReference>
<dbReference type="OrthoDB" id="145012at2"/>
<proteinExistence type="predicted"/>
<keyword evidence="6" id="KW-1185">Reference proteome</keyword>
<evidence type="ECO:0000313" key="6">
    <source>
        <dbReference type="Proteomes" id="UP000316968"/>
    </source>
</evidence>
<accession>A0A4Y6V4P2</accession>
<name>A0A4Y6V4P2_SACBS</name>
<dbReference type="InterPro" id="IPR037923">
    <property type="entry name" value="HTH-like"/>
</dbReference>
<dbReference type="KEGG" id="saca:FFV09_21695"/>
<organism evidence="5 6">
    <name type="scientific">Saccharibacillus brassicae</name>
    <dbReference type="NCBI Taxonomy" id="2583377"/>
    <lineage>
        <taxon>Bacteria</taxon>
        <taxon>Bacillati</taxon>
        <taxon>Bacillota</taxon>
        <taxon>Bacilli</taxon>
        <taxon>Bacillales</taxon>
        <taxon>Paenibacillaceae</taxon>
        <taxon>Saccharibacillus</taxon>
    </lineage>
</organism>
<dbReference type="PANTHER" id="PTHR43280">
    <property type="entry name" value="ARAC-FAMILY TRANSCRIPTIONAL REGULATOR"/>
    <property type="match status" value="1"/>
</dbReference>
<dbReference type="GO" id="GO:0003700">
    <property type="term" value="F:DNA-binding transcription factor activity"/>
    <property type="evidence" value="ECO:0007669"/>
    <property type="project" value="InterPro"/>
</dbReference>
<dbReference type="PROSITE" id="PS00041">
    <property type="entry name" value="HTH_ARAC_FAMILY_1"/>
    <property type="match status" value="1"/>
</dbReference>
<dbReference type="PANTHER" id="PTHR43280:SF27">
    <property type="entry name" value="TRANSCRIPTIONAL REGULATOR MTLR"/>
    <property type="match status" value="1"/>
</dbReference>
<evidence type="ECO:0000256" key="2">
    <source>
        <dbReference type="ARBA" id="ARBA00023125"/>
    </source>
</evidence>
<dbReference type="Gene3D" id="1.10.10.60">
    <property type="entry name" value="Homeodomain-like"/>
    <property type="match status" value="1"/>
</dbReference>
<dbReference type="Pfam" id="PF12833">
    <property type="entry name" value="HTH_18"/>
    <property type="match status" value="1"/>
</dbReference>
<dbReference type="SMART" id="SM00342">
    <property type="entry name" value="HTH_ARAC"/>
    <property type="match status" value="1"/>
</dbReference>
<evidence type="ECO:0000313" key="5">
    <source>
        <dbReference type="EMBL" id="QDH23245.1"/>
    </source>
</evidence>
<evidence type="ECO:0000256" key="1">
    <source>
        <dbReference type="ARBA" id="ARBA00023015"/>
    </source>
</evidence>
<evidence type="ECO:0000256" key="3">
    <source>
        <dbReference type="ARBA" id="ARBA00023163"/>
    </source>
</evidence>
<dbReference type="InterPro" id="IPR018062">
    <property type="entry name" value="HTH_AraC-typ_CS"/>
</dbReference>
<dbReference type="GO" id="GO:0043565">
    <property type="term" value="F:sequence-specific DNA binding"/>
    <property type="evidence" value="ECO:0007669"/>
    <property type="project" value="InterPro"/>
</dbReference>
<dbReference type="RefSeq" id="WP_141449782.1">
    <property type="nucleotide sequence ID" value="NZ_CP041217.1"/>
</dbReference>
<dbReference type="EMBL" id="CP041217">
    <property type="protein sequence ID" value="QDH23245.1"/>
    <property type="molecule type" value="Genomic_DNA"/>
</dbReference>
<dbReference type="InterPro" id="IPR018060">
    <property type="entry name" value="HTH_AraC"/>
</dbReference>
<dbReference type="InterPro" id="IPR003313">
    <property type="entry name" value="AraC-bd"/>
</dbReference>
<dbReference type="Pfam" id="PF02311">
    <property type="entry name" value="AraC_binding"/>
    <property type="match status" value="1"/>
</dbReference>
<protein>
    <submittedName>
        <fullName evidence="5">AraC family transcriptional regulator</fullName>
    </submittedName>
</protein>
<dbReference type="Proteomes" id="UP000316968">
    <property type="component" value="Chromosome"/>
</dbReference>
<keyword evidence="1" id="KW-0805">Transcription regulation</keyword>
<dbReference type="AlphaFoldDB" id="A0A4Y6V4P2"/>
<dbReference type="SUPFAM" id="SSF51215">
    <property type="entry name" value="Regulatory protein AraC"/>
    <property type="match status" value="1"/>
</dbReference>
<feature type="domain" description="HTH araC/xylS-type" evidence="4">
    <location>
        <begin position="190"/>
        <end position="291"/>
    </location>
</feature>
<dbReference type="InterPro" id="IPR009057">
    <property type="entry name" value="Homeodomain-like_sf"/>
</dbReference>
<dbReference type="SUPFAM" id="SSF46689">
    <property type="entry name" value="Homeodomain-like"/>
    <property type="match status" value="1"/>
</dbReference>
<reference evidence="5 6" key="1">
    <citation type="submission" date="2019-06" db="EMBL/GenBank/DDBJ databases">
        <title>Saccharibacillus brassicae sp. nov., an endophytic bacterium isolated from Chinese cabbage seeds (Brassica pekinensis).</title>
        <authorList>
            <person name="Jiang L."/>
            <person name="Lee J."/>
            <person name="Kim S.W."/>
        </authorList>
    </citation>
    <scope>NUCLEOTIDE SEQUENCE [LARGE SCALE GENOMIC DNA]</scope>
    <source>
        <strain evidence="6">KCTC 43072 / ATSA2</strain>
    </source>
</reference>
<keyword evidence="3" id="KW-0804">Transcription</keyword>
<keyword evidence="2" id="KW-0238">DNA-binding</keyword>
<sequence>MTFPPSLPALDVEHMQMHAAVGGLRLNVLYIRSGTFLQSMPAHAHSGKSYELHYVPAGRGQLIADGVRYPIGPHTLYMTGPDIVHEQIPDPGDPMREYCICFEALPAGEHADPDSSAIAELFLRTAFWHGTDTQQLSDLFERLSREADLQSIGYYMSIRSLVEQIVIAAVRNYACNRLSAHAAPQKTLDDKRLVLIEHSFLSASDTLTLPGLAQTLGLGIRQTERTLKQHYGLSFTQKKRQARLSAACSLLVTTTLPIGRIARRVGFATLESFCTFFKKATGISAGEYRERRQEER</sequence>